<keyword evidence="1" id="KW-0812">Transmembrane</keyword>
<keyword evidence="1" id="KW-1133">Transmembrane helix</keyword>
<feature type="transmembrane region" description="Helical" evidence="1">
    <location>
        <begin position="7"/>
        <end position="27"/>
    </location>
</feature>
<feature type="transmembrane region" description="Helical" evidence="1">
    <location>
        <begin position="47"/>
        <end position="68"/>
    </location>
</feature>
<reference evidence="2" key="1">
    <citation type="journal article" date="2013" name="BMC Genomics">
        <title>Unscrambling butterfly oogenesis.</title>
        <authorList>
            <person name="Carter J.M."/>
            <person name="Baker S.C."/>
            <person name="Pink R."/>
            <person name="Carter D.R."/>
            <person name="Collins A."/>
            <person name="Tomlin J."/>
            <person name="Gibbs M."/>
            <person name="Breuker C.J."/>
        </authorList>
    </citation>
    <scope>NUCLEOTIDE SEQUENCE</scope>
    <source>
        <tissue evidence="2">Ovary</tissue>
    </source>
</reference>
<dbReference type="AlphaFoldDB" id="S4NW30"/>
<reference evidence="2" key="2">
    <citation type="submission" date="2013-05" db="EMBL/GenBank/DDBJ databases">
        <authorList>
            <person name="Carter J.-M."/>
            <person name="Baker S.C."/>
            <person name="Pink R."/>
            <person name="Carter D.R.F."/>
            <person name="Collins A."/>
            <person name="Tomlin J."/>
            <person name="Gibbs M."/>
            <person name="Breuker C.J."/>
        </authorList>
    </citation>
    <scope>NUCLEOTIDE SEQUENCE</scope>
    <source>
        <tissue evidence="2">Ovary</tissue>
    </source>
</reference>
<name>S4NW30_9NEOP</name>
<dbReference type="EMBL" id="GAIX01012722">
    <property type="protein sequence ID" value="JAA79838.1"/>
    <property type="molecule type" value="Transcribed_RNA"/>
</dbReference>
<organism evidence="2">
    <name type="scientific">Pararge aegeria</name>
    <name type="common">speckled wood butterfly</name>
    <dbReference type="NCBI Taxonomy" id="116150"/>
    <lineage>
        <taxon>Eukaryota</taxon>
        <taxon>Metazoa</taxon>
        <taxon>Ecdysozoa</taxon>
        <taxon>Arthropoda</taxon>
        <taxon>Hexapoda</taxon>
        <taxon>Insecta</taxon>
        <taxon>Pterygota</taxon>
        <taxon>Neoptera</taxon>
        <taxon>Endopterygota</taxon>
        <taxon>Lepidoptera</taxon>
        <taxon>Glossata</taxon>
        <taxon>Ditrysia</taxon>
        <taxon>Papilionoidea</taxon>
        <taxon>Nymphalidae</taxon>
        <taxon>Satyrinae</taxon>
        <taxon>Satyrini</taxon>
        <taxon>Parargina</taxon>
        <taxon>Pararge</taxon>
    </lineage>
</organism>
<protein>
    <submittedName>
        <fullName evidence="2">Uncharacterized protein</fullName>
    </submittedName>
</protein>
<sequence>MFSHFLIFVRLLVCELGLSVLPLGSNVTLKSLSTDVIISNPLLETQVLGTLFFLIEFLKGFSSLTLWLNFLSRQYKLLFDGGSVK</sequence>
<evidence type="ECO:0000256" key="1">
    <source>
        <dbReference type="SAM" id="Phobius"/>
    </source>
</evidence>
<proteinExistence type="predicted"/>
<accession>S4NW30</accession>
<keyword evidence="1" id="KW-0472">Membrane</keyword>
<evidence type="ECO:0000313" key="2">
    <source>
        <dbReference type="EMBL" id="JAA79838.1"/>
    </source>
</evidence>